<reference evidence="2" key="1">
    <citation type="journal article" date="2021" name="Front. Microbiol.">
        <title>Comprehensive Comparative Genomics and Phenotyping of Methylobacterium Species.</title>
        <authorList>
            <person name="Alessa O."/>
            <person name="Ogura Y."/>
            <person name="Fujitani Y."/>
            <person name="Takami H."/>
            <person name="Hayashi T."/>
            <person name="Sahin N."/>
            <person name="Tani A."/>
        </authorList>
    </citation>
    <scope>NUCLEOTIDE SEQUENCE</scope>
    <source>
        <strain evidence="2">DSM 14458</strain>
    </source>
</reference>
<reference evidence="2" key="2">
    <citation type="submission" date="2021-08" db="EMBL/GenBank/DDBJ databases">
        <authorList>
            <person name="Tani A."/>
            <person name="Ola A."/>
            <person name="Ogura Y."/>
            <person name="Katsura K."/>
            <person name="Hayashi T."/>
        </authorList>
    </citation>
    <scope>NUCLEOTIDE SEQUENCE</scope>
    <source>
        <strain evidence="2">DSM 14458</strain>
    </source>
</reference>
<dbReference type="InterPro" id="IPR036162">
    <property type="entry name" value="Resolvase-like_N_sf"/>
</dbReference>
<dbReference type="RefSeq" id="WP_137827736.1">
    <property type="nucleotide sequence ID" value="NZ_BPRE01000013.1"/>
</dbReference>
<dbReference type="SUPFAM" id="SSF53041">
    <property type="entry name" value="Resolvase-like"/>
    <property type="match status" value="1"/>
</dbReference>
<sequence>MSSDLFVSYLRSAQADAEDVLALQRAAIARHLGRRGRLAAEIIGDTACAVEPDLSEAMSLCHRHGATLLMAELGIWGDESAFLRKLGYELRHLNLRFVALDRPEASELTLGIMAAVTEAEERFDVIRTPEIVARRRDFYARFTAERRKCAATGSGHMSVRRSETRFQIEDQRSGTSRSWERALDVAPLLTEIRAAGVETLEQVAHTLNALGIPSARGNRWYPMQVARVTKRLAAVG</sequence>
<dbReference type="InterPro" id="IPR006119">
    <property type="entry name" value="Resolv_N"/>
</dbReference>
<dbReference type="Proteomes" id="UP001055093">
    <property type="component" value="Unassembled WGS sequence"/>
</dbReference>
<accession>A0ABQ4UYF6</accession>
<organism evidence="2 3">
    <name type="scientific">Methylorubrum suomiense</name>
    <dbReference type="NCBI Taxonomy" id="144191"/>
    <lineage>
        <taxon>Bacteria</taxon>
        <taxon>Pseudomonadati</taxon>
        <taxon>Pseudomonadota</taxon>
        <taxon>Alphaproteobacteria</taxon>
        <taxon>Hyphomicrobiales</taxon>
        <taxon>Methylobacteriaceae</taxon>
        <taxon>Methylorubrum</taxon>
    </lineage>
</organism>
<feature type="domain" description="Resolvase/invertase-type recombinase catalytic" evidence="1">
    <location>
        <begin position="7"/>
        <end position="136"/>
    </location>
</feature>
<keyword evidence="3" id="KW-1185">Reference proteome</keyword>
<proteinExistence type="predicted"/>
<dbReference type="Pfam" id="PF00239">
    <property type="entry name" value="Resolvase"/>
    <property type="match status" value="1"/>
</dbReference>
<comment type="caution">
    <text evidence="2">The sequence shown here is derived from an EMBL/GenBank/DDBJ whole genome shotgun (WGS) entry which is preliminary data.</text>
</comment>
<evidence type="ECO:0000259" key="1">
    <source>
        <dbReference type="Pfam" id="PF00239"/>
    </source>
</evidence>
<gene>
    <name evidence="2" type="ORF">BGCPKDLD_3745</name>
</gene>
<evidence type="ECO:0000313" key="2">
    <source>
        <dbReference type="EMBL" id="GJE77143.1"/>
    </source>
</evidence>
<name>A0ABQ4UYF6_9HYPH</name>
<dbReference type="EMBL" id="BPRE01000013">
    <property type="protein sequence ID" value="GJE77143.1"/>
    <property type="molecule type" value="Genomic_DNA"/>
</dbReference>
<protein>
    <recommendedName>
        <fullName evidence="1">Resolvase/invertase-type recombinase catalytic domain-containing protein</fullName>
    </recommendedName>
</protein>
<evidence type="ECO:0000313" key="3">
    <source>
        <dbReference type="Proteomes" id="UP001055093"/>
    </source>
</evidence>